<proteinExistence type="predicted"/>
<gene>
    <name evidence="1" type="ORF">DC20_19145</name>
</gene>
<dbReference type="RefSeq" id="WP_062545308.1">
    <property type="nucleotide sequence ID" value="NZ_CP012643.1"/>
</dbReference>
<evidence type="ECO:0000313" key="1">
    <source>
        <dbReference type="EMBL" id="ALJ00707.1"/>
    </source>
</evidence>
<protein>
    <submittedName>
        <fullName evidence="1">Uncharacterized protein</fullName>
    </submittedName>
</protein>
<dbReference type="STRING" id="512763.DC20_19145"/>
<dbReference type="KEGG" id="rti:DC20_19145"/>
<dbReference type="PROSITE" id="PS51257">
    <property type="entry name" value="PROKAR_LIPOPROTEIN"/>
    <property type="match status" value="1"/>
</dbReference>
<reference evidence="1 2" key="1">
    <citation type="submission" date="2015-08" db="EMBL/GenBank/DDBJ databases">
        <title>Complete genome sequence of Rufibacter tibetensis strain 1351t, a radiation-resistant bacterium from tibet plateau.</title>
        <authorList>
            <person name="Dai J."/>
        </authorList>
    </citation>
    <scope>NUCLEOTIDE SEQUENCE [LARGE SCALE GENOMIC DNA]</scope>
    <source>
        <strain evidence="1 2">1351</strain>
    </source>
</reference>
<dbReference type="AlphaFoldDB" id="A0A0P0D0X7"/>
<name>A0A0P0D0X7_9BACT</name>
<dbReference type="EMBL" id="CP012643">
    <property type="protein sequence ID" value="ALJ00707.1"/>
    <property type="molecule type" value="Genomic_DNA"/>
</dbReference>
<keyword evidence="2" id="KW-1185">Reference proteome</keyword>
<accession>A0A0P0D0X7</accession>
<dbReference type="PATRIC" id="fig|512763.3.peg.4203"/>
<dbReference type="OrthoDB" id="1446567at2"/>
<dbReference type="Proteomes" id="UP000061382">
    <property type="component" value="Chromosome"/>
</dbReference>
<evidence type="ECO:0000313" key="2">
    <source>
        <dbReference type="Proteomes" id="UP000061382"/>
    </source>
</evidence>
<organism evidence="1 2">
    <name type="scientific">Rufibacter tibetensis</name>
    <dbReference type="NCBI Taxonomy" id="512763"/>
    <lineage>
        <taxon>Bacteria</taxon>
        <taxon>Pseudomonadati</taxon>
        <taxon>Bacteroidota</taxon>
        <taxon>Cytophagia</taxon>
        <taxon>Cytophagales</taxon>
        <taxon>Hymenobacteraceae</taxon>
        <taxon>Rufibacter</taxon>
    </lineage>
</organism>
<sequence>MRKWSPILVLASLLSCNPNQGKVHQLEKNIASKEATIDSLRDVIAGAEVGVTETEGQESLSPFPVNAKLYGKVSSSEIKGLEFAEVLAIAEADTSFSSDDYEVRVYLACNGPADPELEECNCSHYAYVTTGTYDMPIDYRLFRVGPFFMPKFGRWGGTKQQPELTIEHQVKGKPEKTIVRVLDSENIALSNKG</sequence>